<feature type="chain" id="PRO_5042861390" description="tripeptidyl-peptidase II" evidence="16">
    <location>
        <begin position="18"/>
        <end position="608"/>
    </location>
</feature>
<evidence type="ECO:0000256" key="3">
    <source>
        <dbReference type="ARBA" id="ARBA00004239"/>
    </source>
</evidence>
<dbReference type="InterPro" id="IPR000209">
    <property type="entry name" value="Peptidase_S8/S53_dom"/>
</dbReference>
<dbReference type="SMART" id="SM00944">
    <property type="entry name" value="Pro-kuma_activ"/>
    <property type="match status" value="1"/>
</dbReference>
<accession>A0AAN7W134</accession>
<evidence type="ECO:0000256" key="12">
    <source>
        <dbReference type="ARBA" id="ARBA00023026"/>
    </source>
</evidence>
<evidence type="ECO:0000256" key="11">
    <source>
        <dbReference type="ARBA" id="ARBA00022837"/>
    </source>
</evidence>
<keyword evidence="7 15" id="KW-0479">Metal-binding</keyword>
<organism evidence="18 19">
    <name type="scientific">Elasticomyces elasticus</name>
    <dbReference type="NCBI Taxonomy" id="574655"/>
    <lineage>
        <taxon>Eukaryota</taxon>
        <taxon>Fungi</taxon>
        <taxon>Dikarya</taxon>
        <taxon>Ascomycota</taxon>
        <taxon>Pezizomycotina</taxon>
        <taxon>Dothideomycetes</taxon>
        <taxon>Dothideomycetidae</taxon>
        <taxon>Mycosphaerellales</taxon>
        <taxon>Teratosphaeriaceae</taxon>
        <taxon>Elasticomyces</taxon>
    </lineage>
</organism>
<dbReference type="Gene3D" id="3.40.50.200">
    <property type="entry name" value="Peptidase S8/S53 domain"/>
    <property type="match status" value="1"/>
</dbReference>
<evidence type="ECO:0000256" key="15">
    <source>
        <dbReference type="PROSITE-ProRule" id="PRU01032"/>
    </source>
</evidence>
<dbReference type="GO" id="GO:0046872">
    <property type="term" value="F:metal ion binding"/>
    <property type="evidence" value="ECO:0007669"/>
    <property type="project" value="UniProtKB-UniRule"/>
</dbReference>
<comment type="cofactor">
    <cofactor evidence="15">
        <name>Ca(2+)</name>
        <dbReference type="ChEBI" id="CHEBI:29108"/>
    </cofactor>
    <text evidence="15">Binds 1 Ca(2+) ion per subunit.</text>
</comment>
<dbReference type="AlphaFoldDB" id="A0AAN7W134"/>
<dbReference type="GO" id="GO:0006508">
    <property type="term" value="P:proteolysis"/>
    <property type="evidence" value="ECO:0007669"/>
    <property type="project" value="UniProtKB-KW"/>
</dbReference>
<keyword evidence="14" id="KW-0325">Glycoprotein</keyword>
<dbReference type="PROSITE" id="PS51695">
    <property type="entry name" value="SEDOLISIN"/>
    <property type="match status" value="1"/>
</dbReference>
<dbReference type="InterPro" id="IPR023828">
    <property type="entry name" value="Peptidase_S8_Ser-AS"/>
</dbReference>
<dbReference type="EMBL" id="JAVRQU010000020">
    <property type="protein sequence ID" value="KAK5691840.1"/>
    <property type="molecule type" value="Genomic_DNA"/>
</dbReference>
<keyword evidence="13" id="KW-0865">Zymogen</keyword>
<evidence type="ECO:0000256" key="4">
    <source>
        <dbReference type="ARBA" id="ARBA00012462"/>
    </source>
</evidence>
<comment type="catalytic activity">
    <reaction evidence="1">
        <text>Release of an N-terminal tripeptide from a polypeptide.</text>
        <dbReference type="EC" id="3.4.14.10"/>
    </reaction>
</comment>
<feature type="binding site" evidence="15">
    <location>
        <position position="564"/>
    </location>
    <ligand>
        <name>Ca(2+)</name>
        <dbReference type="ChEBI" id="CHEBI:29108"/>
    </ligand>
</feature>
<feature type="signal peptide" evidence="16">
    <location>
        <begin position="1"/>
        <end position="17"/>
    </location>
</feature>
<feature type="binding site" evidence="15">
    <location>
        <position position="583"/>
    </location>
    <ligand>
        <name>Ca(2+)</name>
        <dbReference type="ChEBI" id="CHEBI:29108"/>
    </ligand>
</feature>
<evidence type="ECO:0000256" key="9">
    <source>
        <dbReference type="ARBA" id="ARBA00022801"/>
    </source>
</evidence>
<evidence type="ECO:0000256" key="13">
    <source>
        <dbReference type="ARBA" id="ARBA00023145"/>
    </source>
</evidence>
<reference evidence="18" key="1">
    <citation type="submission" date="2023-08" db="EMBL/GenBank/DDBJ databases">
        <title>Black Yeasts Isolated from many extreme environments.</title>
        <authorList>
            <person name="Coleine C."/>
            <person name="Stajich J.E."/>
            <person name="Selbmann L."/>
        </authorList>
    </citation>
    <scope>NUCLEOTIDE SEQUENCE</scope>
    <source>
        <strain evidence="18">CCFEE 5810</strain>
    </source>
</reference>
<dbReference type="InterPro" id="IPR036852">
    <property type="entry name" value="Peptidase_S8/S53_dom_sf"/>
</dbReference>
<keyword evidence="6 15" id="KW-0645">Protease</keyword>
<name>A0AAN7W134_9PEZI</name>
<dbReference type="GO" id="GO:0005576">
    <property type="term" value="C:extracellular region"/>
    <property type="evidence" value="ECO:0007669"/>
    <property type="project" value="UniProtKB-SubCell"/>
</dbReference>
<sequence>MRFSQFSGLVLAASAAAAPTTRSTKYAVKERHAVPKAWTVAGAAPKDHILNMQIGLKQSNQDVLEKHAVEVSDPSHSRYGQHLSAAEVHDLIAPSEDTIELVSAWLRDHGVHSMHLSPAKDWIHVSVPVGKAEELLETTYSHFKHIDGSSVVRAPEWSLPEHLHEHVDVVQPTTSFFRPIKRSNDIAPIEAGHGWGHNLPYPPQYHHPSPTPGNITALCNVSATSLECIRTLYGTIDYVPKVPEKNSIGVTNYLGETQNRSDLALFLNKYRPEAEHLAYEFPITLVNGAVDNQDLLNATELASRAGVEGDLDGEWVVGISYPTTFVAWATGGQPPIDFDLQTPTNTNEPYLDWLNYVLANDSLPFVISTSYGDDEQTVPYSYAKRACDGFMQLGARGISVLFSSGDFGVGANGTCFSNTDPGKEMFIPAFPTSCPWVTSVGGTAGFEPEVAVSRFGSGAGFSNYFGRPAYQNAAVEGYFDIIGDLYAGLYNTTGRGYPDVAAQGNHDVIVYAGNVTTVGGTSASSPTFAAVIALVNDALIAAGRPALGFLNPWIYGGAYKALTDVTSGSAIGCNSSGFPAAAGWDAVTGYGTPNFGKLVSAAFHKGHY</sequence>
<dbReference type="PROSITE" id="PS00138">
    <property type="entry name" value="SUBTILASE_SER"/>
    <property type="match status" value="1"/>
</dbReference>
<protein>
    <recommendedName>
        <fullName evidence="4">tripeptidyl-peptidase II</fullName>
        <ecNumber evidence="4">3.4.14.10</ecNumber>
    </recommendedName>
</protein>
<keyword evidence="5" id="KW-0964">Secreted</keyword>
<evidence type="ECO:0000259" key="17">
    <source>
        <dbReference type="PROSITE" id="PS51695"/>
    </source>
</evidence>
<comment type="caution">
    <text evidence="18">The sequence shown here is derived from an EMBL/GenBank/DDBJ whole genome shotgun (WGS) entry which is preliminary data.</text>
</comment>
<dbReference type="Proteomes" id="UP001310594">
    <property type="component" value="Unassembled WGS sequence"/>
</dbReference>
<keyword evidence="10 15" id="KW-0720">Serine protease</keyword>
<evidence type="ECO:0000256" key="5">
    <source>
        <dbReference type="ARBA" id="ARBA00022525"/>
    </source>
</evidence>
<dbReference type="Pfam" id="PF00082">
    <property type="entry name" value="Peptidase_S8"/>
    <property type="match status" value="1"/>
</dbReference>
<dbReference type="SUPFAM" id="SSF54897">
    <property type="entry name" value="Protease propeptides/inhibitors"/>
    <property type="match status" value="1"/>
</dbReference>
<comment type="function">
    <text evidence="2">Secreted tripeptidyl-peptidase which degrades proteins at acidic pHs and is involved in virulence.</text>
</comment>
<keyword evidence="9 15" id="KW-0378">Hydrolase</keyword>
<keyword evidence="12" id="KW-0843">Virulence</keyword>
<dbReference type="CDD" id="cd04056">
    <property type="entry name" value="Peptidases_S53"/>
    <property type="match status" value="1"/>
</dbReference>
<evidence type="ECO:0000256" key="14">
    <source>
        <dbReference type="ARBA" id="ARBA00023180"/>
    </source>
</evidence>
<feature type="active site" description="Charge relay system" evidence="15">
    <location>
        <position position="308"/>
    </location>
</feature>
<dbReference type="InterPro" id="IPR050819">
    <property type="entry name" value="Tripeptidyl-peptidase_I"/>
</dbReference>
<feature type="active site" description="Charge relay system" evidence="15">
    <location>
        <position position="522"/>
    </location>
</feature>
<dbReference type="SUPFAM" id="SSF52743">
    <property type="entry name" value="Subtilisin-like"/>
    <property type="match status" value="1"/>
</dbReference>
<feature type="binding site" evidence="15">
    <location>
        <position position="585"/>
    </location>
    <ligand>
        <name>Ca(2+)</name>
        <dbReference type="ChEBI" id="CHEBI:29108"/>
    </ligand>
</feature>
<keyword evidence="8 16" id="KW-0732">Signal</keyword>
<dbReference type="PANTHER" id="PTHR14218">
    <property type="entry name" value="PROTEASE S8 TRIPEPTIDYL PEPTIDASE I CLN2"/>
    <property type="match status" value="1"/>
</dbReference>
<evidence type="ECO:0000256" key="2">
    <source>
        <dbReference type="ARBA" id="ARBA00002451"/>
    </source>
</evidence>
<feature type="active site" description="Charge relay system" evidence="15">
    <location>
        <position position="312"/>
    </location>
</feature>
<dbReference type="PANTHER" id="PTHR14218:SF39">
    <property type="entry name" value="PEPTIDASE S53 DOMAIN-CONTAINING PROTEIN"/>
    <property type="match status" value="1"/>
</dbReference>
<evidence type="ECO:0000256" key="16">
    <source>
        <dbReference type="SAM" id="SignalP"/>
    </source>
</evidence>
<dbReference type="Pfam" id="PF09286">
    <property type="entry name" value="Pro-kuma_activ"/>
    <property type="match status" value="1"/>
</dbReference>
<gene>
    <name evidence="18" type="ORF">LTR97_011011</name>
</gene>
<dbReference type="GO" id="GO:0004252">
    <property type="term" value="F:serine-type endopeptidase activity"/>
    <property type="evidence" value="ECO:0007669"/>
    <property type="project" value="UniProtKB-UniRule"/>
</dbReference>
<dbReference type="InterPro" id="IPR030400">
    <property type="entry name" value="Sedolisin_dom"/>
</dbReference>
<evidence type="ECO:0000256" key="6">
    <source>
        <dbReference type="ARBA" id="ARBA00022670"/>
    </source>
</evidence>
<evidence type="ECO:0000256" key="10">
    <source>
        <dbReference type="ARBA" id="ARBA00022825"/>
    </source>
</evidence>
<evidence type="ECO:0000313" key="19">
    <source>
        <dbReference type="Proteomes" id="UP001310594"/>
    </source>
</evidence>
<feature type="binding site" evidence="15">
    <location>
        <position position="565"/>
    </location>
    <ligand>
        <name>Ca(2+)</name>
        <dbReference type="ChEBI" id="CHEBI:29108"/>
    </ligand>
</feature>
<evidence type="ECO:0000256" key="7">
    <source>
        <dbReference type="ARBA" id="ARBA00022723"/>
    </source>
</evidence>
<proteinExistence type="predicted"/>
<evidence type="ECO:0000256" key="8">
    <source>
        <dbReference type="ARBA" id="ARBA00022729"/>
    </source>
</evidence>
<dbReference type="FunFam" id="3.40.50.200:FF:000015">
    <property type="entry name" value="Tripeptidyl peptidase A"/>
    <property type="match status" value="1"/>
</dbReference>
<feature type="domain" description="Peptidase S53" evidence="17">
    <location>
        <begin position="223"/>
        <end position="605"/>
    </location>
</feature>
<dbReference type="GO" id="GO:0008240">
    <property type="term" value="F:tripeptidyl-peptidase activity"/>
    <property type="evidence" value="ECO:0007669"/>
    <property type="project" value="UniProtKB-EC"/>
</dbReference>
<dbReference type="EC" id="3.4.14.10" evidence="4"/>
<dbReference type="CDD" id="cd11377">
    <property type="entry name" value="Pro-peptidase_S53"/>
    <property type="match status" value="1"/>
</dbReference>
<evidence type="ECO:0000313" key="18">
    <source>
        <dbReference type="EMBL" id="KAK5691840.1"/>
    </source>
</evidence>
<comment type="subcellular location">
    <subcellularLocation>
        <location evidence="3">Secreted</location>
        <location evidence="3">Extracellular space</location>
    </subcellularLocation>
</comment>
<evidence type="ECO:0000256" key="1">
    <source>
        <dbReference type="ARBA" id="ARBA00001910"/>
    </source>
</evidence>
<keyword evidence="11 15" id="KW-0106">Calcium</keyword>
<dbReference type="InterPro" id="IPR015366">
    <property type="entry name" value="S53_propep"/>
</dbReference>